<evidence type="ECO:0000256" key="2">
    <source>
        <dbReference type="ARBA" id="ARBA00002659"/>
    </source>
</evidence>
<protein>
    <recommendedName>
        <fullName evidence="5">6-phosphofructokinase</fullName>
        <ecNumber evidence="5">2.7.1.11</ecNumber>
    </recommendedName>
</protein>
<gene>
    <name evidence="17" type="ORF">HFA01_27620</name>
</gene>
<dbReference type="Gene3D" id="3.40.50.450">
    <property type="match status" value="1"/>
</dbReference>
<dbReference type="SUPFAM" id="SSF53784">
    <property type="entry name" value="Phosphofructokinase"/>
    <property type="match status" value="1"/>
</dbReference>
<evidence type="ECO:0000256" key="15">
    <source>
        <dbReference type="ARBA" id="ARBA00048070"/>
    </source>
</evidence>
<dbReference type="PRINTS" id="PR00476">
    <property type="entry name" value="PHFRCTKINASE"/>
</dbReference>
<feature type="domain" description="Phosphofructokinase" evidence="16">
    <location>
        <begin position="4"/>
        <end position="303"/>
    </location>
</feature>
<evidence type="ECO:0000313" key="17">
    <source>
        <dbReference type="EMBL" id="GEN54500.1"/>
    </source>
</evidence>
<dbReference type="GO" id="GO:0003872">
    <property type="term" value="F:6-phosphofructokinase activity"/>
    <property type="evidence" value="ECO:0007669"/>
    <property type="project" value="UniProtKB-EC"/>
</dbReference>
<evidence type="ECO:0000256" key="7">
    <source>
        <dbReference type="ARBA" id="ARBA00022679"/>
    </source>
</evidence>
<comment type="pathway">
    <text evidence="4">Carbohydrate degradation; glycolysis; D-glyceraldehyde 3-phosphate and glycerone phosphate from D-glucose: step 3/4.</text>
</comment>
<keyword evidence="6" id="KW-0963">Cytoplasm</keyword>
<dbReference type="EMBL" id="BJYD01000024">
    <property type="protein sequence ID" value="GEN54500.1"/>
    <property type="molecule type" value="Genomic_DNA"/>
</dbReference>
<dbReference type="Pfam" id="PF00365">
    <property type="entry name" value="PFK"/>
    <property type="match status" value="1"/>
</dbReference>
<keyword evidence="8" id="KW-0479">Metal-binding</keyword>
<accession>A0A511WTK7</accession>
<dbReference type="Gene3D" id="3.40.50.460">
    <property type="entry name" value="Phosphofructokinase domain"/>
    <property type="match status" value="1"/>
</dbReference>
<dbReference type="GO" id="GO:0005524">
    <property type="term" value="F:ATP binding"/>
    <property type="evidence" value="ECO:0007669"/>
    <property type="project" value="UniProtKB-KW"/>
</dbReference>
<dbReference type="GO" id="GO:0016208">
    <property type="term" value="F:AMP binding"/>
    <property type="evidence" value="ECO:0007669"/>
    <property type="project" value="TreeGrafter"/>
</dbReference>
<evidence type="ECO:0000313" key="18">
    <source>
        <dbReference type="Proteomes" id="UP000321886"/>
    </source>
</evidence>
<comment type="caution">
    <text evidence="17">The sequence shown here is derived from an EMBL/GenBank/DDBJ whole genome shotgun (WGS) entry which is preliminary data.</text>
</comment>
<dbReference type="NCBIfam" id="NF010675">
    <property type="entry name" value="PRK14072.1"/>
    <property type="match status" value="1"/>
</dbReference>
<evidence type="ECO:0000256" key="6">
    <source>
        <dbReference type="ARBA" id="ARBA00022490"/>
    </source>
</evidence>
<dbReference type="GO" id="GO:0030388">
    <property type="term" value="P:fructose 1,6-bisphosphate metabolic process"/>
    <property type="evidence" value="ECO:0007669"/>
    <property type="project" value="TreeGrafter"/>
</dbReference>
<dbReference type="EC" id="2.7.1.11" evidence="5"/>
<dbReference type="InterPro" id="IPR035966">
    <property type="entry name" value="PKF_sf"/>
</dbReference>
<comment type="function">
    <text evidence="2">Catalyzes the phosphorylation of D-fructose 6-phosphate to fructose 1,6-bisphosphate by ATP, the first committing step of glycolysis.</text>
</comment>
<evidence type="ECO:0000256" key="10">
    <source>
        <dbReference type="ARBA" id="ARBA00022777"/>
    </source>
</evidence>
<sequence>MKHVAVGQAGGPTAVINATLAGFVESVKEQCQLTFVEGGYQGLVEENFLYGGSEVIDWILENQSVPGACLQSGRYPFNDEAIAQAVHSLKKHQIDTLVFIGGNGTMEALLKVKKEAERQGYTLQVLGLPKTVDNDLGGTDHAPGFASAARSIAQTTKDLSRDLYSMKNFEQVRVLETMGRNAGWLAAAAGAWREYEEEGPHYIALPEQPLNKDTLLTTVKEALSSYGYAIVVVSEGVQWEQGSQIELNHVGGRSILGGISKEISEFIREELHVNTRAELLGMNQRADTSSLSPIDTYEAYQVGREGGRWVLEGYDAVMVAVGRKASNYYTMEIKPVKLENVIAEGERLLPAQFITDLKAYYQWLTPLLGGDRPSYPPLSKRRVEYSEHQS</sequence>
<evidence type="ECO:0000256" key="4">
    <source>
        <dbReference type="ARBA" id="ARBA00004679"/>
    </source>
</evidence>
<keyword evidence="10 17" id="KW-0418">Kinase</keyword>
<dbReference type="AlphaFoldDB" id="A0A511WTK7"/>
<dbReference type="PANTHER" id="PTHR13697:SF4">
    <property type="entry name" value="ATP-DEPENDENT 6-PHOSPHOFRUCTOKINASE"/>
    <property type="match status" value="1"/>
</dbReference>
<evidence type="ECO:0000256" key="9">
    <source>
        <dbReference type="ARBA" id="ARBA00022741"/>
    </source>
</evidence>
<evidence type="ECO:0000256" key="14">
    <source>
        <dbReference type="ARBA" id="ARBA00038478"/>
    </source>
</evidence>
<organism evidence="17 18">
    <name type="scientific">Halobacillus faecis</name>
    <dbReference type="NCBI Taxonomy" id="360184"/>
    <lineage>
        <taxon>Bacteria</taxon>
        <taxon>Bacillati</taxon>
        <taxon>Bacillota</taxon>
        <taxon>Bacilli</taxon>
        <taxon>Bacillales</taxon>
        <taxon>Bacillaceae</taxon>
        <taxon>Halobacillus</taxon>
    </lineage>
</organism>
<dbReference type="GO" id="GO:0006002">
    <property type="term" value="P:fructose 6-phosphate metabolic process"/>
    <property type="evidence" value="ECO:0007669"/>
    <property type="project" value="InterPro"/>
</dbReference>
<evidence type="ECO:0000256" key="1">
    <source>
        <dbReference type="ARBA" id="ARBA00001946"/>
    </source>
</evidence>
<evidence type="ECO:0000256" key="3">
    <source>
        <dbReference type="ARBA" id="ARBA00004496"/>
    </source>
</evidence>
<keyword evidence="12" id="KW-0460">Magnesium</keyword>
<evidence type="ECO:0000259" key="16">
    <source>
        <dbReference type="Pfam" id="PF00365"/>
    </source>
</evidence>
<comment type="catalytic activity">
    <reaction evidence="15">
        <text>beta-D-fructose 6-phosphate + ATP = beta-D-fructose 1,6-bisphosphate + ADP + H(+)</text>
        <dbReference type="Rhea" id="RHEA:16109"/>
        <dbReference type="ChEBI" id="CHEBI:15378"/>
        <dbReference type="ChEBI" id="CHEBI:30616"/>
        <dbReference type="ChEBI" id="CHEBI:32966"/>
        <dbReference type="ChEBI" id="CHEBI:57634"/>
        <dbReference type="ChEBI" id="CHEBI:456216"/>
        <dbReference type="EC" id="2.7.1.11"/>
    </reaction>
</comment>
<keyword evidence="13" id="KW-0324">Glycolysis</keyword>
<keyword evidence="11" id="KW-0067">ATP-binding</keyword>
<keyword evidence="9" id="KW-0547">Nucleotide-binding</keyword>
<dbReference type="UniPathway" id="UPA00109">
    <property type="reaction ID" value="UER00182"/>
</dbReference>
<dbReference type="RefSeq" id="WP_146817121.1">
    <property type="nucleotide sequence ID" value="NZ_BJYD01000024.1"/>
</dbReference>
<evidence type="ECO:0000256" key="8">
    <source>
        <dbReference type="ARBA" id="ARBA00022723"/>
    </source>
</evidence>
<evidence type="ECO:0000256" key="11">
    <source>
        <dbReference type="ARBA" id="ARBA00022840"/>
    </source>
</evidence>
<reference evidence="17 18" key="1">
    <citation type="submission" date="2019-07" db="EMBL/GenBank/DDBJ databases">
        <title>Whole genome shotgun sequence of Halobacillus faecis NBRC 103569.</title>
        <authorList>
            <person name="Hosoyama A."/>
            <person name="Uohara A."/>
            <person name="Ohji S."/>
            <person name="Ichikawa N."/>
        </authorList>
    </citation>
    <scope>NUCLEOTIDE SEQUENCE [LARGE SCALE GENOMIC DNA]</scope>
    <source>
        <strain evidence="17 18">NBRC 103569</strain>
    </source>
</reference>
<dbReference type="Proteomes" id="UP000321886">
    <property type="component" value="Unassembled WGS sequence"/>
</dbReference>
<dbReference type="GO" id="GO:0046872">
    <property type="term" value="F:metal ion binding"/>
    <property type="evidence" value="ECO:0007669"/>
    <property type="project" value="UniProtKB-KW"/>
</dbReference>
<keyword evidence="7" id="KW-0808">Transferase</keyword>
<comment type="subcellular location">
    <subcellularLocation>
        <location evidence="3">Cytoplasm</location>
    </subcellularLocation>
</comment>
<evidence type="ECO:0000256" key="13">
    <source>
        <dbReference type="ARBA" id="ARBA00023152"/>
    </source>
</evidence>
<dbReference type="GO" id="GO:0061621">
    <property type="term" value="P:canonical glycolysis"/>
    <property type="evidence" value="ECO:0007669"/>
    <property type="project" value="TreeGrafter"/>
</dbReference>
<proteinExistence type="inferred from homology"/>
<comment type="similarity">
    <text evidence="14">Belongs to the phosphofructokinase type A (PFKA) family.</text>
</comment>
<dbReference type="GO" id="GO:0005945">
    <property type="term" value="C:6-phosphofructokinase complex"/>
    <property type="evidence" value="ECO:0007669"/>
    <property type="project" value="TreeGrafter"/>
</dbReference>
<comment type="cofactor">
    <cofactor evidence="1">
        <name>Mg(2+)</name>
        <dbReference type="ChEBI" id="CHEBI:18420"/>
    </cofactor>
</comment>
<name>A0A511WTK7_9BACI</name>
<dbReference type="GO" id="GO:0070095">
    <property type="term" value="F:fructose-6-phosphate binding"/>
    <property type="evidence" value="ECO:0007669"/>
    <property type="project" value="TreeGrafter"/>
</dbReference>
<dbReference type="GO" id="GO:0048029">
    <property type="term" value="F:monosaccharide binding"/>
    <property type="evidence" value="ECO:0007669"/>
    <property type="project" value="TreeGrafter"/>
</dbReference>
<dbReference type="InterPro" id="IPR000023">
    <property type="entry name" value="Phosphofructokinase_dom"/>
</dbReference>
<dbReference type="GO" id="GO:0042802">
    <property type="term" value="F:identical protein binding"/>
    <property type="evidence" value="ECO:0007669"/>
    <property type="project" value="TreeGrafter"/>
</dbReference>
<dbReference type="InterPro" id="IPR022953">
    <property type="entry name" value="ATP_PFK"/>
</dbReference>
<evidence type="ECO:0000256" key="5">
    <source>
        <dbReference type="ARBA" id="ARBA00012055"/>
    </source>
</evidence>
<dbReference type="PIRSF" id="PIRSF036483">
    <property type="entry name" value="PFK_XF0274"/>
    <property type="match status" value="1"/>
</dbReference>
<evidence type="ECO:0000256" key="12">
    <source>
        <dbReference type="ARBA" id="ARBA00022842"/>
    </source>
</evidence>
<keyword evidence="18" id="KW-1185">Reference proteome</keyword>
<dbReference type="PANTHER" id="PTHR13697">
    <property type="entry name" value="PHOSPHOFRUCTOKINASE"/>
    <property type="match status" value="1"/>
</dbReference>
<dbReference type="OrthoDB" id="9802503at2"/>